<feature type="domain" description="Poly(A) polymerase central" evidence="2">
    <location>
        <begin position="618"/>
        <end position="731"/>
    </location>
</feature>
<dbReference type="Gene3D" id="3.60.10.10">
    <property type="entry name" value="Endonuclease/exonuclease/phosphatase"/>
    <property type="match status" value="1"/>
</dbReference>
<name>A0A7S1A258_NOCSC</name>
<dbReference type="AlphaFoldDB" id="A0A7S1A258"/>
<evidence type="ECO:0008006" key="4">
    <source>
        <dbReference type="Google" id="ProtNLM"/>
    </source>
</evidence>
<dbReference type="Gene3D" id="3.90.1140.10">
    <property type="entry name" value="Cyclic phosphodiesterase"/>
    <property type="match status" value="1"/>
</dbReference>
<dbReference type="PANTHER" id="PTHR37474:SF1">
    <property type="entry name" value="2'-5' RNA LIGASE FAMILY PROTEIN"/>
    <property type="match status" value="1"/>
</dbReference>
<evidence type="ECO:0000259" key="1">
    <source>
        <dbReference type="Pfam" id="PF03372"/>
    </source>
</evidence>
<dbReference type="Pfam" id="PF03372">
    <property type="entry name" value="Exo_endo_phos"/>
    <property type="match status" value="1"/>
</dbReference>
<dbReference type="InterPro" id="IPR005135">
    <property type="entry name" value="Endo/exonuclease/phosphatase"/>
</dbReference>
<dbReference type="SUPFAM" id="SSF55144">
    <property type="entry name" value="LigT-like"/>
    <property type="match status" value="1"/>
</dbReference>
<dbReference type="InterPro" id="IPR036691">
    <property type="entry name" value="Endo/exonu/phosph_ase_sf"/>
</dbReference>
<dbReference type="GO" id="GO:1990817">
    <property type="term" value="F:poly(A) RNA polymerase activity"/>
    <property type="evidence" value="ECO:0007669"/>
    <property type="project" value="InterPro"/>
</dbReference>
<dbReference type="Pfam" id="PF04928">
    <property type="entry name" value="PAP_central"/>
    <property type="match status" value="1"/>
</dbReference>
<dbReference type="InterPro" id="IPR009097">
    <property type="entry name" value="Cyclic_Pdiesterase"/>
</dbReference>
<evidence type="ECO:0000259" key="2">
    <source>
        <dbReference type="Pfam" id="PF04928"/>
    </source>
</evidence>
<proteinExistence type="predicted"/>
<dbReference type="InterPro" id="IPR007012">
    <property type="entry name" value="PolA_pol_cen_dom"/>
</dbReference>
<organism evidence="3">
    <name type="scientific">Noctiluca scintillans</name>
    <name type="common">Sea sparkle</name>
    <name type="synonym">Red tide dinoflagellate</name>
    <dbReference type="NCBI Taxonomy" id="2966"/>
    <lineage>
        <taxon>Eukaryota</taxon>
        <taxon>Sar</taxon>
        <taxon>Alveolata</taxon>
        <taxon>Dinophyceae</taxon>
        <taxon>Noctilucales</taxon>
        <taxon>Noctilucaceae</taxon>
        <taxon>Noctiluca</taxon>
    </lineage>
</organism>
<gene>
    <name evidence="3" type="ORF">NSCI0253_LOCUS13742</name>
</gene>
<reference evidence="3" key="1">
    <citation type="submission" date="2021-01" db="EMBL/GenBank/DDBJ databases">
        <authorList>
            <person name="Corre E."/>
            <person name="Pelletier E."/>
            <person name="Niang G."/>
            <person name="Scheremetjew M."/>
            <person name="Finn R."/>
            <person name="Kale V."/>
            <person name="Holt S."/>
            <person name="Cochrane G."/>
            <person name="Meng A."/>
            <person name="Brown T."/>
            <person name="Cohen L."/>
        </authorList>
    </citation>
    <scope>NUCLEOTIDE SEQUENCE</scope>
</reference>
<evidence type="ECO:0000313" key="3">
    <source>
        <dbReference type="EMBL" id="CAD8839394.1"/>
    </source>
</evidence>
<dbReference type="SUPFAM" id="SSF56219">
    <property type="entry name" value="DNase I-like"/>
    <property type="match status" value="1"/>
</dbReference>
<dbReference type="Gene3D" id="1.10.1410.10">
    <property type="match status" value="1"/>
</dbReference>
<dbReference type="Pfam" id="PF13563">
    <property type="entry name" value="2_5_RNA_ligase2"/>
    <property type="match status" value="1"/>
</dbReference>
<dbReference type="PANTHER" id="PTHR37474">
    <property type="entry name" value="RNA LIGASE/CYCLIC NUCLEOTIDE PHOSPHODIESTERASE"/>
    <property type="match status" value="1"/>
</dbReference>
<protein>
    <recommendedName>
        <fullName evidence="4">Polynucleotide adenylyltransferase</fullName>
    </recommendedName>
</protein>
<accession>A0A7S1A258</accession>
<dbReference type="SUPFAM" id="SSF81631">
    <property type="entry name" value="PAP/OAS1 substrate-binding domain"/>
    <property type="match status" value="1"/>
</dbReference>
<feature type="domain" description="Endonuclease/exonuclease/phosphatase" evidence="1">
    <location>
        <begin position="57"/>
        <end position="287"/>
    </location>
</feature>
<dbReference type="EMBL" id="HBFQ01019598">
    <property type="protein sequence ID" value="CAD8839394.1"/>
    <property type="molecule type" value="Transcribed_RNA"/>
</dbReference>
<sequence length="877" mass="96152">MKELEQERLERVDIKQREKLRKAKRTTRSGGDHLEEVHVQVVGGTSPSPWSRSLRMATWNVLFDTHNDDPELCSLKRAPVVLGVLLAAQVDVVALQEVTADMLDVVCVGWPQPFWCVRGPDNLAILSRHPIVRASTLRFGPVKSAFVVEVSVNGRSTMLANVHLTSDRRADRLVDNSETRAKQARHLRSVLTQLVERRELIICGDFNEPSAFGVEAAAACMEGLTDVWWATHGDEDEGYTYDPTVSRLADLQSLTKTPRRLDRIFASPRWRPEAASLLGVGLEASDHHGIVADLFLDSPLCAAPCTRSALVMLPPPGEQARIDELRRQCDPSFQRWMPHINLVYGFIPAEHFDTAAVEMERVVRHHGPIEVCLSKFEVLEHARSASLVLVPDCDPSGAIVDLQRAVQGLFPACVGHGQQGDREYRPHLTVGQFQSAEEARRWKAEAALTWEPLTLVVDELACIARAEDEAFTIRARVPLATPLRSVDTQLLEMLAACSGARAFAVGSAFLLGKQRPLTSDLDVLLVSESDADSVFRSLEALPCTWSRRAEGKFPLLQQEMQGVRLDIQHAASTRPHHPLCWKHVESEEACLAASALRDVHAVRRAVLCQHGLEGWRLFQQALLMVKSWAGLRGIYGNALGYLGGFSWSLLLADTLLRDGDAVCHTTGSLVGAMWRRFASWHWSLPVAPGTASATPGCAMQVHCPTEPLRNSARNVTAATLTVLQDEFLRACTGADPVCSALREVLASYAGFIRCEARRVGPEALLCSAWLEARLMALLRDLDGLAVRPFKAAPGLFLLGVAEAGCLGQPVSWKCDCNALGGMQVPGAAAGSPVTVNTAIEAFRTLVSRGEWRDCIEVQLESAEVLEARLTGVVGLLD</sequence>